<dbReference type="InterPro" id="IPR023346">
    <property type="entry name" value="Lysozyme-like_dom_sf"/>
</dbReference>
<dbReference type="Gene3D" id="1.10.530.10">
    <property type="match status" value="1"/>
</dbReference>
<dbReference type="STRING" id="699218.HMPREF0889_0278"/>
<feature type="compositionally biased region" description="Gly residues" evidence="1">
    <location>
        <begin position="665"/>
        <end position="682"/>
    </location>
</feature>
<evidence type="ECO:0000313" key="4">
    <source>
        <dbReference type="Proteomes" id="UP000003242"/>
    </source>
</evidence>
<proteinExistence type="predicted"/>
<evidence type="ECO:0000313" key="3">
    <source>
        <dbReference type="EMBL" id="EFD93881.1"/>
    </source>
</evidence>
<dbReference type="Proteomes" id="UP000003242">
    <property type="component" value="Unassembled WGS sequence"/>
</dbReference>
<sequence>MKITPYNPEVTPNTVTGEVRGNTDINAVGGMTASNQAKGVLLDEASKQLQLYMDGQIKTSIIDAKNKYEQDMTNLLHNPDTGLLNRQDINALDVTKQYEQEERKIRRQAMTMLPNYKQAKDAFEEMANGINTRTVGTVMEYQYNKDMEHRKNTMQIALDNDVNAVVQNKNWFDIQKAFIKNQATAHVLFDNVYGDDVINAQVKAKNTNAMKTVMQNLMASGNDDDYNTGLQLLDTSAPFINIQDMANIRQGLLTRQHENFKTQLAKEAFNRFPDNPIERKKWIIDHSTRTVLAGGANTGNAIHNYIVNYAKEYGLNPQWVGAMFSVETGGGNPDAIYNAGHGGYGQITDGTAKYMKIDELFPNWRTDPQMGIKASIYVLKKKIEQNGGDIQKGLYAYNGGGDPQYMKKIKAAYDYITKNNYFEGGNSGTGYERNLIEGFNKTSAIPQNGRVGCAEVALAASSWANPIAADAYKKGLFNVREMAKYLQQCDVKETSFNPDKLNVGDFIVYQNNNRDYAHVVVYDGRGGFYGNSSSANNGKGGKIHGDSIYIPGLTPTHILHMGAGSVNGTHPKIETVLNDEEIEQVYGMANNYARQQEYAQNVSDNNLFEAGTTEMDRLHKNGITAPETYHAITEKYGTNARVYSRLLSVERMYSVPPKVERDETGTGGGRRGRGTGATFGGGFSGRRLNKDDMVILKSQIGYNFSSLPEIFGYCKQHGLALTPTQQNDLAKTMGRYLRGENEYAPEYKIDVKKIAREMGKNPNALNIPVAEQLTRQKSLDFENKYGRMPTYNELKGLCQSALITDINGYTQTDLRSDGFNSVDPIPGTKYSNVYTTGGNHLTIYNGTIDQIKRGEQFLINVERHREVIPVTHKPQQHKQTMWERFKRFFGH</sequence>
<organism evidence="3 4">
    <name type="scientific">Megasphaera lornae</name>
    <dbReference type="NCBI Taxonomy" id="1000568"/>
    <lineage>
        <taxon>Bacteria</taxon>
        <taxon>Bacillati</taxon>
        <taxon>Bacillota</taxon>
        <taxon>Negativicutes</taxon>
        <taxon>Veillonellales</taxon>
        <taxon>Veillonellaceae</taxon>
        <taxon>Megasphaera</taxon>
    </lineage>
</organism>
<feature type="region of interest" description="Disordered" evidence="1">
    <location>
        <begin position="658"/>
        <end position="682"/>
    </location>
</feature>
<accession>D3LVF4</accession>
<dbReference type="InterPro" id="IPR008258">
    <property type="entry name" value="Transglycosylase_SLT_dom_1"/>
</dbReference>
<protein>
    <submittedName>
        <fullName evidence="3">Transglycosylase SLT domain protein</fullName>
    </submittedName>
</protein>
<gene>
    <name evidence="3" type="ORF">HMPREF0889_0278</name>
</gene>
<dbReference type="Pfam" id="PF01464">
    <property type="entry name" value="SLT"/>
    <property type="match status" value="1"/>
</dbReference>
<evidence type="ECO:0000259" key="2">
    <source>
        <dbReference type="Pfam" id="PF01464"/>
    </source>
</evidence>
<name>D3LVF4_9FIRM</name>
<reference evidence="4" key="1">
    <citation type="submission" date="2009-12" db="EMBL/GenBank/DDBJ databases">
        <title>Sequence of Clostridiales genomosp. BVAB3 str. UPII9-5.</title>
        <authorList>
            <person name="Madupu R."/>
            <person name="Durkin A.S."/>
            <person name="Torralba M."/>
            <person name="Methe B."/>
            <person name="Sutton G.G."/>
            <person name="Strausberg R.L."/>
            <person name="Nelson K.E."/>
        </authorList>
    </citation>
    <scope>NUCLEOTIDE SEQUENCE [LARGE SCALE GENOMIC DNA]</scope>
    <source>
        <strain evidence="4">28L</strain>
    </source>
</reference>
<feature type="domain" description="Transglycosylase SLT" evidence="2">
    <location>
        <begin position="305"/>
        <end position="416"/>
    </location>
</feature>
<comment type="caution">
    <text evidence="3">The sequence shown here is derived from an EMBL/GenBank/DDBJ whole genome shotgun (WGS) entry which is preliminary data.</text>
</comment>
<dbReference type="AlphaFoldDB" id="D3LVF4"/>
<dbReference type="SUPFAM" id="SSF53955">
    <property type="entry name" value="Lysozyme-like"/>
    <property type="match status" value="1"/>
</dbReference>
<dbReference type="RefSeq" id="WP_009369812.1">
    <property type="nucleotide sequence ID" value="NZ_ADGP01000020.1"/>
</dbReference>
<dbReference type="OrthoDB" id="1698671at2"/>
<evidence type="ECO:0000256" key="1">
    <source>
        <dbReference type="SAM" id="MobiDB-lite"/>
    </source>
</evidence>
<dbReference type="eggNOG" id="COG0741">
    <property type="taxonomic scope" value="Bacteria"/>
</dbReference>
<dbReference type="EMBL" id="ADGP01000020">
    <property type="protein sequence ID" value="EFD93881.1"/>
    <property type="molecule type" value="Genomic_DNA"/>
</dbReference>